<feature type="region of interest" description="Disordered" evidence="9">
    <location>
        <begin position="1"/>
        <end position="20"/>
    </location>
</feature>
<evidence type="ECO:0000256" key="3">
    <source>
        <dbReference type="ARBA" id="ARBA00010876"/>
    </source>
</evidence>
<dbReference type="Pfam" id="PF01479">
    <property type="entry name" value="S4"/>
    <property type="match status" value="1"/>
</dbReference>
<name>A0ABV7K2U5_9ALTE</name>
<evidence type="ECO:0000256" key="8">
    <source>
        <dbReference type="RuleBase" id="RU362028"/>
    </source>
</evidence>
<dbReference type="PROSITE" id="PS01129">
    <property type="entry name" value="PSI_RLU"/>
    <property type="match status" value="1"/>
</dbReference>
<dbReference type="NCBIfam" id="NF008249">
    <property type="entry name" value="PRK11025.1"/>
    <property type="match status" value="1"/>
</dbReference>
<comment type="caution">
    <text evidence="11">The sequence shown here is derived from an EMBL/GenBank/DDBJ whole genome shotgun (WGS) entry which is preliminary data.</text>
</comment>
<proteinExistence type="inferred from homology"/>
<dbReference type="InterPro" id="IPR036986">
    <property type="entry name" value="S4_RNA-bd_sf"/>
</dbReference>
<feature type="domain" description="RNA-binding S4" evidence="10">
    <location>
        <begin position="33"/>
        <end position="98"/>
    </location>
</feature>
<dbReference type="Gene3D" id="3.30.2350.10">
    <property type="entry name" value="Pseudouridine synthase"/>
    <property type="match status" value="1"/>
</dbReference>
<dbReference type="EC" id="5.4.99.-" evidence="8"/>
<dbReference type="InterPro" id="IPR020103">
    <property type="entry name" value="PsdUridine_synth_cat_dom_sf"/>
</dbReference>
<accession>A0ABV7K2U5</accession>
<dbReference type="CDD" id="cd00165">
    <property type="entry name" value="S4"/>
    <property type="match status" value="1"/>
</dbReference>
<keyword evidence="6 8" id="KW-0413">Isomerase</keyword>
<dbReference type="InterPro" id="IPR006225">
    <property type="entry name" value="PsdUridine_synth_RluC/D"/>
</dbReference>
<dbReference type="InterPro" id="IPR002942">
    <property type="entry name" value="S4_RNA-bd"/>
</dbReference>
<evidence type="ECO:0000256" key="6">
    <source>
        <dbReference type="ARBA" id="ARBA00023235"/>
    </source>
</evidence>
<dbReference type="NCBIfam" id="TIGR00005">
    <property type="entry name" value="rluA_subfam"/>
    <property type="match status" value="1"/>
</dbReference>
<evidence type="ECO:0000256" key="7">
    <source>
        <dbReference type="PROSITE-ProRule" id="PRU00182"/>
    </source>
</evidence>
<comment type="similarity">
    <text evidence="3 8">Belongs to the pseudouridine synthase RluA family.</text>
</comment>
<sequence>MKSADALPVTSPDKNSPTSQVQFVEVEPDLDGQRIDNFLRTFLKGVPKSLIYRILRKGEVRVNKKRVKPEYKLVAGDLIRVPPVRVSETPELPSPKLEKIASLEQHILFEDSHIIVFNKPSGLAVHGGSGLSFGLIEGLRALRPEAKFMELVHRLDRDTSGCILVAKKRSALRHMHEQLRNSQMDKRYHALVAGQWPQNRFKVKAPLQKNILQSGERLVSVSEQGKPSETRYRILQSFDNATLVEASPITGRTHQIRVHCLHAGHPIACDDKYGDAEFDKQMKRIGLNRLFLHASSLRLMHPKTEESVTFNAPYDEQLTQAVNTLKKV</sequence>
<dbReference type="PROSITE" id="PS50889">
    <property type="entry name" value="S4"/>
    <property type="match status" value="1"/>
</dbReference>
<dbReference type="Gene3D" id="3.10.290.10">
    <property type="entry name" value="RNA-binding S4 domain"/>
    <property type="match status" value="1"/>
</dbReference>
<evidence type="ECO:0000313" key="12">
    <source>
        <dbReference type="Proteomes" id="UP001595477"/>
    </source>
</evidence>
<evidence type="ECO:0000256" key="2">
    <source>
        <dbReference type="ARBA" id="ARBA00002876"/>
    </source>
</evidence>
<dbReference type="Pfam" id="PF00849">
    <property type="entry name" value="PseudoU_synth_2"/>
    <property type="match status" value="1"/>
</dbReference>
<dbReference type="PANTHER" id="PTHR21600">
    <property type="entry name" value="MITOCHONDRIAL RNA PSEUDOURIDINE SYNTHASE"/>
    <property type="match status" value="1"/>
</dbReference>
<reference evidence="12" key="1">
    <citation type="journal article" date="2019" name="Int. J. Syst. Evol. Microbiol.">
        <title>The Global Catalogue of Microorganisms (GCM) 10K type strain sequencing project: providing services to taxonomists for standard genome sequencing and annotation.</title>
        <authorList>
            <consortium name="The Broad Institute Genomics Platform"/>
            <consortium name="The Broad Institute Genome Sequencing Center for Infectious Disease"/>
            <person name="Wu L."/>
            <person name="Ma J."/>
        </authorList>
    </citation>
    <scope>NUCLEOTIDE SEQUENCE [LARGE SCALE GENOMIC DNA]</scope>
    <source>
        <strain evidence="12">KCTC 52449</strain>
    </source>
</reference>
<dbReference type="InterPro" id="IPR006224">
    <property type="entry name" value="PsdUridine_synth_RluA-like_CS"/>
</dbReference>
<evidence type="ECO:0000259" key="10">
    <source>
        <dbReference type="SMART" id="SM00363"/>
    </source>
</evidence>
<evidence type="ECO:0000256" key="5">
    <source>
        <dbReference type="ARBA" id="ARBA00022884"/>
    </source>
</evidence>
<gene>
    <name evidence="11" type="primary">rluC</name>
    <name evidence="11" type="ORF">ACFOEW_21140</name>
</gene>
<evidence type="ECO:0000256" key="4">
    <source>
        <dbReference type="ARBA" id="ARBA00022552"/>
    </source>
</evidence>
<dbReference type="Proteomes" id="UP001595477">
    <property type="component" value="Unassembled WGS sequence"/>
</dbReference>
<evidence type="ECO:0000256" key="1">
    <source>
        <dbReference type="ARBA" id="ARBA00000381"/>
    </source>
</evidence>
<organism evidence="11 12">
    <name type="scientific">Alteromonas oceani</name>
    <dbReference type="NCBI Taxonomy" id="2071609"/>
    <lineage>
        <taxon>Bacteria</taxon>
        <taxon>Pseudomonadati</taxon>
        <taxon>Pseudomonadota</taxon>
        <taxon>Gammaproteobacteria</taxon>
        <taxon>Alteromonadales</taxon>
        <taxon>Alteromonadaceae</taxon>
        <taxon>Alteromonas/Salinimonas group</taxon>
        <taxon>Alteromonas</taxon>
    </lineage>
</organism>
<comment type="function">
    <text evidence="2">Responsible for synthesis of pseudouridine from uracil at positions 955, 2504 and 2580 in 23S ribosomal RNA.</text>
</comment>
<dbReference type="CDD" id="cd02869">
    <property type="entry name" value="PseudoU_synth_RluA_like"/>
    <property type="match status" value="1"/>
</dbReference>
<comment type="catalytic activity">
    <reaction evidence="1">
        <text>uridine(955/2504/2580) in 23S rRNA = pseudouridine(955/2504/2580) in 23S rRNA</text>
        <dbReference type="Rhea" id="RHEA:42528"/>
        <dbReference type="Rhea" id="RHEA-COMP:10099"/>
        <dbReference type="Rhea" id="RHEA-COMP:10100"/>
        <dbReference type="ChEBI" id="CHEBI:65314"/>
        <dbReference type="ChEBI" id="CHEBI:65315"/>
        <dbReference type="EC" id="5.4.99.24"/>
    </reaction>
</comment>
<keyword evidence="12" id="KW-1185">Reference proteome</keyword>
<keyword evidence="5 7" id="KW-0694">RNA-binding</keyword>
<evidence type="ECO:0000313" key="11">
    <source>
        <dbReference type="EMBL" id="MFC3204316.1"/>
    </source>
</evidence>
<evidence type="ECO:0000256" key="9">
    <source>
        <dbReference type="SAM" id="MobiDB-lite"/>
    </source>
</evidence>
<protein>
    <recommendedName>
        <fullName evidence="8">Pseudouridine synthase</fullName>
        <ecNumber evidence="8">5.4.99.-</ecNumber>
    </recommendedName>
</protein>
<dbReference type="SUPFAM" id="SSF55174">
    <property type="entry name" value="Alpha-L RNA-binding motif"/>
    <property type="match status" value="1"/>
</dbReference>
<keyword evidence="4" id="KW-0698">rRNA processing</keyword>
<dbReference type="InterPro" id="IPR050188">
    <property type="entry name" value="RluA_PseudoU_synthase"/>
</dbReference>
<dbReference type="PANTHER" id="PTHR21600:SF92">
    <property type="entry name" value="RIBOSOMAL LARGE SUBUNIT PSEUDOURIDINE SYNTHASE C"/>
    <property type="match status" value="1"/>
</dbReference>
<dbReference type="RefSeq" id="WP_123323332.1">
    <property type="nucleotide sequence ID" value="NZ_JBHRSX010000101.1"/>
</dbReference>
<dbReference type="SUPFAM" id="SSF55120">
    <property type="entry name" value="Pseudouridine synthase"/>
    <property type="match status" value="1"/>
</dbReference>
<dbReference type="GO" id="GO:0160141">
    <property type="term" value="F:23S rRNA pseudouridine(955/2504/2580) synthase activity"/>
    <property type="evidence" value="ECO:0007669"/>
    <property type="project" value="UniProtKB-EC"/>
</dbReference>
<dbReference type="InterPro" id="IPR006145">
    <property type="entry name" value="PsdUridine_synth_RsuA/RluA"/>
</dbReference>
<comment type="catalytic activity">
    <reaction evidence="8">
        <text>a uridine in RNA = a pseudouridine in RNA</text>
        <dbReference type="Rhea" id="RHEA:48348"/>
        <dbReference type="Rhea" id="RHEA-COMP:12068"/>
        <dbReference type="Rhea" id="RHEA-COMP:12069"/>
        <dbReference type="ChEBI" id="CHEBI:65314"/>
        <dbReference type="ChEBI" id="CHEBI:65315"/>
    </reaction>
</comment>
<dbReference type="SMART" id="SM00363">
    <property type="entry name" value="S4"/>
    <property type="match status" value="1"/>
</dbReference>
<dbReference type="EMBL" id="JBHRSX010000101">
    <property type="protein sequence ID" value="MFC3204316.1"/>
    <property type="molecule type" value="Genomic_DNA"/>
</dbReference>